<comment type="caution">
    <text evidence="1">The sequence shown here is derived from an EMBL/GenBank/DDBJ whole genome shotgun (WGS) entry which is preliminary data.</text>
</comment>
<dbReference type="EMBL" id="BAWF01000035">
    <property type="protein sequence ID" value="GAF46958.1"/>
    <property type="molecule type" value="Genomic_DNA"/>
</dbReference>
<proteinExistence type="predicted"/>
<protein>
    <submittedName>
        <fullName evidence="1">Uncharacterized protein</fullName>
    </submittedName>
</protein>
<dbReference type="AlphaFoldDB" id="X0PUX9"/>
<keyword evidence="2" id="KW-1185">Reference proteome</keyword>
<accession>X0PUX9</accession>
<name>X0PUX9_RHOWR</name>
<evidence type="ECO:0000313" key="1">
    <source>
        <dbReference type="EMBL" id="GAF46958.1"/>
    </source>
</evidence>
<reference evidence="1 2" key="1">
    <citation type="submission" date="2014-02" db="EMBL/GenBank/DDBJ databases">
        <title>Whole genome shotgun sequence of Rhodococcus wratislaviensis NBRC 100605.</title>
        <authorList>
            <person name="Hosoyama A."/>
            <person name="Tsuchikane K."/>
            <person name="Yoshida I."/>
            <person name="Ohji S."/>
            <person name="Ichikawa N."/>
            <person name="Yamazoe A."/>
            <person name="Fujita N."/>
        </authorList>
    </citation>
    <scope>NUCLEOTIDE SEQUENCE [LARGE SCALE GENOMIC DNA]</scope>
    <source>
        <strain evidence="1 2">NBRC 100605</strain>
    </source>
</reference>
<gene>
    <name evidence="1" type="ORF">RW1_035_01030</name>
</gene>
<evidence type="ECO:0000313" key="2">
    <source>
        <dbReference type="Proteomes" id="UP000019491"/>
    </source>
</evidence>
<dbReference type="Proteomes" id="UP000019491">
    <property type="component" value="Unassembled WGS sequence"/>
</dbReference>
<organism evidence="1 2">
    <name type="scientific">Rhodococcus wratislaviensis NBRC 100605</name>
    <dbReference type="NCBI Taxonomy" id="1219028"/>
    <lineage>
        <taxon>Bacteria</taxon>
        <taxon>Bacillati</taxon>
        <taxon>Actinomycetota</taxon>
        <taxon>Actinomycetes</taxon>
        <taxon>Mycobacteriales</taxon>
        <taxon>Nocardiaceae</taxon>
        <taxon>Rhodococcus</taxon>
    </lineage>
</organism>
<sequence length="102" mass="11719">MNYRLARIPFQLVEDIAVAQLDEQAPTRLAYEQFLIECDCAAAYLLNDENVAGRAADLKRRTAAVRLLIARQQRRAYHDAVIVLAEQRGRLVERRRRPTGRA</sequence>
<dbReference type="RefSeq" id="WP_255221581.1">
    <property type="nucleotide sequence ID" value="NZ_BAWF01000035.1"/>
</dbReference>